<proteinExistence type="inferred from homology"/>
<name>A0A9D1W1A5_9FIRM</name>
<keyword evidence="4 6" id="KW-0227">DNA damage</keyword>
<feature type="binding site" evidence="6">
    <location>
        <position position="103"/>
    </location>
    <ligand>
        <name>Mg(2+)</name>
        <dbReference type="ChEBI" id="CHEBI:18420"/>
    </ligand>
</feature>
<dbReference type="Gene3D" id="1.10.150.20">
    <property type="entry name" value="5' to 3' exonuclease, C-terminal subdomain"/>
    <property type="match status" value="1"/>
</dbReference>
<reference evidence="9" key="2">
    <citation type="submission" date="2021-04" db="EMBL/GenBank/DDBJ databases">
        <authorList>
            <person name="Gilroy R."/>
        </authorList>
    </citation>
    <scope>NUCLEOTIDE SEQUENCE</scope>
    <source>
        <strain evidence="9">2189</strain>
    </source>
</reference>
<evidence type="ECO:0000313" key="9">
    <source>
        <dbReference type="EMBL" id="HIX50840.1"/>
    </source>
</evidence>
<comment type="subunit">
    <text evidence="6">Monomer.</text>
</comment>
<protein>
    <recommendedName>
        <fullName evidence="6">DNA polymerase IV</fullName>
        <shortName evidence="6">Pol IV</shortName>
        <ecNumber evidence="6">2.7.7.7</ecNumber>
    </recommendedName>
</protein>
<comment type="similarity">
    <text evidence="1 6">Belongs to the DNA polymerase type-Y family.</text>
</comment>
<dbReference type="Gene3D" id="3.30.70.270">
    <property type="match status" value="1"/>
</dbReference>
<evidence type="ECO:0000256" key="7">
    <source>
        <dbReference type="SAM" id="MobiDB-lite"/>
    </source>
</evidence>
<dbReference type="AlphaFoldDB" id="A0A9D1W1A5"/>
<keyword evidence="6" id="KW-0963">Cytoplasm</keyword>
<dbReference type="InterPro" id="IPR022880">
    <property type="entry name" value="DNApol_IV"/>
</dbReference>
<dbReference type="HAMAP" id="MF_01113">
    <property type="entry name" value="DNApol_IV"/>
    <property type="match status" value="1"/>
</dbReference>
<feature type="region of interest" description="Disordered" evidence="7">
    <location>
        <begin position="402"/>
        <end position="422"/>
    </location>
</feature>
<dbReference type="InterPro" id="IPR036775">
    <property type="entry name" value="DNA_pol_Y-fam_lit_finger_sf"/>
</dbReference>
<evidence type="ECO:0000256" key="3">
    <source>
        <dbReference type="ARBA" id="ARBA00022695"/>
    </source>
</evidence>
<dbReference type="PANTHER" id="PTHR11076:SF35">
    <property type="entry name" value="DNA REPAIR PROTEIN HOMOLOG YOBH"/>
    <property type="match status" value="1"/>
</dbReference>
<dbReference type="GO" id="GO:0009432">
    <property type="term" value="P:SOS response"/>
    <property type="evidence" value="ECO:0007669"/>
    <property type="project" value="TreeGrafter"/>
</dbReference>
<dbReference type="GO" id="GO:0000287">
    <property type="term" value="F:magnesium ion binding"/>
    <property type="evidence" value="ECO:0007669"/>
    <property type="project" value="UniProtKB-UniRule"/>
</dbReference>
<keyword evidence="5 6" id="KW-0239">DNA-directed DNA polymerase</keyword>
<keyword evidence="6" id="KW-0235">DNA replication</keyword>
<dbReference type="InterPro" id="IPR050116">
    <property type="entry name" value="DNA_polymerase-Y"/>
</dbReference>
<keyword evidence="6" id="KW-0808">Transferase</keyword>
<dbReference type="EC" id="2.7.7.7" evidence="6"/>
<dbReference type="SUPFAM" id="SSF100879">
    <property type="entry name" value="Lesion bypass DNA polymerase (Y-family), little finger domain"/>
    <property type="match status" value="1"/>
</dbReference>
<dbReference type="SUPFAM" id="SSF56672">
    <property type="entry name" value="DNA/RNA polymerases"/>
    <property type="match status" value="1"/>
</dbReference>
<dbReference type="Proteomes" id="UP000886847">
    <property type="component" value="Unassembled WGS sequence"/>
</dbReference>
<feature type="domain" description="UmuC" evidence="8">
    <location>
        <begin position="3"/>
        <end position="184"/>
    </location>
</feature>
<keyword evidence="6" id="KW-0238">DNA-binding</keyword>
<keyword evidence="2 6" id="KW-0515">Mutator protein</keyword>
<comment type="function">
    <text evidence="6">Poorly processive, error-prone DNA polymerase involved in untargeted mutagenesis. Copies undamaged DNA at stalled replication forks, which arise in vivo from mismatched or misaligned primer ends. These misaligned primers can be extended by PolIV. Exhibits no 3'-5' exonuclease (proofreading) activity. May be involved in translesional synthesis, in conjunction with the beta clamp from PolIII.</text>
</comment>
<keyword evidence="6" id="KW-0234">DNA repair</keyword>
<feature type="active site" evidence="6">
    <location>
        <position position="104"/>
    </location>
</feature>
<keyword evidence="3 6" id="KW-0548">Nucleotidyltransferase</keyword>
<evidence type="ECO:0000256" key="5">
    <source>
        <dbReference type="ARBA" id="ARBA00022932"/>
    </source>
</evidence>
<organism evidence="9 10">
    <name type="scientific">Candidatus Borkfalkia faecavium</name>
    <dbReference type="NCBI Taxonomy" id="2838508"/>
    <lineage>
        <taxon>Bacteria</taxon>
        <taxon>Bacillati</taxon>
        <taxon>Bacillota</taxon>
        <taxon>Clostridia</taxon>
        <taxon>Christensenellales</taxon>
        <taxon>Christensenellaceae</taxon>
        <taxon>Candidatus Borkfalkia</taxon>
    </lineage>
</organism>
<dbReference type="PANTHER" id="PTHR11076">
    <property type="entry name" value="DNA REPAIR POLYMERASE UMUC / TRANSFERASE FAMILY MEMBER"/>
    <property type="match status" value="1"/>
</dbReference>
<dbReference type="InterPro" id="IPR017961">
    <property type="entry name" value="DNA_pol_Y-fam_little_finger"/>
</dbReference>
<comment type="catalytic activity">
    <reaction evidence="6">
        <text>DNA(n) + a 2'-deoxyribonucleoside 5'-triphosphate = DNA(n+1) + diphosphate</text>
        <dbReference type="Rhea" id="RHEA:22508"/>
        <dbReference type="Rhea" id="RHEA-COMP:17339"/>
        <dbReference type="Rhea" id="RHEA-COMP:17340"/>
        <dbReference type="ChEBI" id="CHEBI:33019"/>
        <dbReference type="ChEBI" id="CHEBI:61560"/>
        <dbReference type="ChEBI" id="CHEBI:173112"/>
        <dbReference type="EC" id="2.7.7.7"/>
    </reaction>
</comment>
<dbReference type="EMBL" id="DXEW01000029">
    <property type="protein sequence ID" value="HIX50840.1"/>
    <property type="molecule type" value="Genomic_DNA"/>
</dbReference>
<dbReference type="CDD" id="cd03586">
    <property type="entry name" value="PolY_Pol_IV_kappa"/>
    <property type="match status" value="1"/>
</dbReference>
<dbReference type="GO" id="GO:0006281">
    <property type="term" value="P:DNA repair"/>
    <property type="evidence" value="ECO:0007669"/>
    <property type="project" value="UniProtKB-UniRule"/>
</dbReference>
<keyword evidence="6" id="KW-0460">Magnesium</keyword>
<sequence length="422" mass="46674">MVILHSDFNNFYASVERKLFPELAGKPVAVCGDPELRHGIVLAKSEEAKARGVKTGDVIWEAKRKCPGLIVRPARFSEYARYSRAGREIYARFTDQIEPFGMDECWLDVTRSSVFGSGEEIAERIRAAVKAELGLTVSVGVSFNKVFAKLASDLKKPDAVTVVDRQNFREKIFPLPVTDLLYVGRATAQRLQKVGIATIGALAAADPRFLSDYLGKWGATLSAYARGEDASPVRAAGEREPLKQVGNSLTYFEDIYRIRDVKRLIYVLSESVASRQRAAGLGKADTVHLWVRDKEMQNYSWQKKVRPTALCGEIAEAAFSLFRERYTARRAVRGLGVTVSGFDHGVEQLSFESLGGGYDKKARAEEAVERIRQKHGYASLQRGIVFEDRAALGLDVRHERPAGLSVGEPAAGDLPEGDTKDE</sequence>
<evidence type="ECO:0000256" key="2">
    <source>
        <dbReference type="ARBA" id="ARBA00022457"/>
    </source>
</evidence>
<comment type="cofactor">
    <cofactor evidence="6">
        <name>Mg(2+)</name>
        <dbReference type="ChEBI" id="CHEBI:18420"/>
    </cofactor>
    <text evidence="6">Binds 2 magnesium ions per subunit.</text>
</comment>
<dbReference type="Gene3D" id="3.40.1170.60">
    <property type="match status" value="1"/>
</dbReference>
<evidence type="ECO:0000259" key="8">
    <source>
        <dbReference type="PROSITE" id="PS50173"/>
    </source>
</evidence>
<accession>A0A9D1W1A5</accession>
<dbReference type="InterPro" id="IPR001126">
    <property type="entry name" value="UmuC"/>
</dbReference>
<keyword evidence="6" id="KW-0479">Metal-binding</keyword>
<gene>
    <name evidence="6" type="primary">dinB</name>
    <name evidence="9" type="ORF">H9851_06135</name>
</gene>
<evidence type="ECO:0000256" key="6">
    <source>
        <dbReference type="HAMAP-Rule" id="MF_01113"/>
    </source>
</evidence>
<dbReference type="GO" id="GO:0003887">
    <property type="term" value="F:DNA-directed DNA polymerase activity"/>
    <property type="evidence" value="ECO:0007669"/>
    <property type="project" value="UniProtKB-UniRule"/>
</dbReference>
<reference evidence="9" key="1">
    <citation type="journal article" date="2021" name="PeerJ">
        <title>Extensive microbial diversity within the chicken gut microbiome revealed by metagenomics and culture.</title>
        <authorList>
            <person name="Gilroy R."/>
            <person name="Ravi A."/>
            <person name="Getino M."/>
            <person name="Pursley I."/>
            <person name="Horton D.L."/>
            <person name="Alikhan N.F."/>
            <person name="Baker D."/>
            <person name="Gharbi K."/>
            <person name="Hall N."/>
            <person name="Watson M."/>
            <person name="Adriaenssens E.M."/>
            <person name="Foster-Nyarko E."/>
            <person name="Jarju S."/>
            <person name="Secka A."/>
            <person name="Antonio M."/>
            <person name="Oren A."/>
            <person name="Chaudhuri R.R."/>
            <person name="La Ragione R."/>
            <person name="Hildebrand F."/>
            <person name="Pallen M.J."/>
        </authorList>
    </citation>
    <scope>NUCLEOTIDE SEQUENCE</scope>
    <source>
        <strain evidence="9">2189</strain>
    </source>
</reference>
<dbReference type="PROSITE" id="PS50173">
    <property type="entry name" value="UMUC"/>
    <property type="match status" value="1"/>
</dbReference>
<feature type="binding site" evidence="6">
    <location>
        <position position="7"/>
    </location>
    <ligand>
        <name>Mg(2+)</name>
        <dbReference type="ChEBI" id="CHEBI:18420"/>
    </ligand>
</feature>
<evidence type="ECO:0000256" key="4">
    <source>
        <dbReference type="ARBA" id="ARBA00022763"/>
    </source>
</evidence>
<dbReference type="GO" id="GO:0042276">
    <property type="term" value="P:error-prone translesion synthesis"/>
    <property type="evidence" value="ECO:0007669"/>
    <property type="project" value="TreeGrafter"/>
</dbReference>
<evidence type="ECO:0000313" key="10">
    <source>
        <dbReference type="Proteomes" id="UP000886847"/>
    </source>
</evidence>
<dbReference type="Pfam" id="PF00817">
    <property type="entry name" value="IMS"/>
    <property type="match status" value="1"/>
</dbReference>
<dbReference type="GO" id="GO:0006261">
    <property type="term" value="P:DNA-templated DNA replication"/>
    <property type="evidence" value="ECO:0007669"/>
    <property type="project" value="UniProtKB-UniRule"/>
</dbReference>
<evidence type="ECO:0000256" key="1">
    <source>
        <dbReference type="ARBA" id="ARBA00010945"/>
    </source>
</evidence>
<comment type="subcellular location">
    <subcellularLocation>
        <location evidence="6">Cytoplasm</location>
    </subcellularLocation>
</comment>
<dbReference type="GO" id="GO:0003684">
    <property type="term" value="F:damaged DNA binding"/>
    <property type="evidence" value="ECO:0007669"/>
    <property type="project" value="InterPro"/>
</dbReference>
<feature type="site" description="Substrate discrimination" evidence="6">
    <location>
        <position position="12"/>
    </location>
</feature>
<dbReference type="GO" id="GO:0005829">
    <property type="term" value="C:cytosol"/>
    <property type="evidence" value="ECO:0007669"/>
    <property type="project" value="TreeGrafter"/>
</dbReference>
<dbReference type="Pfam" id="PF11799">
    <property type="entry name" value="IMS_C"/>
    <property type="match status" value="1"/>
</dbReference>
<dbReference type="InterPro" id="IPR043128">
    <property type="entry name" value="Rev_trsase/Diguanyl_cyclase"/>
</dbReference>
<dbReference type="Gene3D" id="3.30.1490.100">
    <property type="entry name" value="DNA polymerase, Y-family, little finger domain"/>
    <property type="match status" value="1"/>
</dbReference>
<comment type="caution">
    <text evidence="9">The sequence shown here is derived from an EMBL/GenBank/DDBJ whole genome shotgun (WGS) entry which is preliminary data.</text>
</comment>
<dbReference type="InterPro" id="IPR043502">
    <property type="entry name" value="DNA/RNA_pol_sf"/>
</dbReference>